<dbReference type="HOGENOM" id="CLU_1703418_0_0_9"/>
<evidence type="ECO:0000313" key="2">
    <source>
        <dbReference type="EMBL" id="AIS52437.1"/>
    </source>
</evidence>
<dbReference type="RefSeq" id="WP_049685192.1">
    <property type="nucleotide sequence ID" value="NZ_CP009170.1"/>
</dbReference>
<keyword evidence="1" id="KW-0812">Transmembrane</keyword>
<name>A0A097ARK8_THEKI</name>
<sequence>MGRRAKRKKYRYIYSETILVVLIMLGLLSIAITQLLMTNDDIRVFLNSTERLEGINLNSNLSKEGSITIEVIEKDKALNSFVLLDGEPVTNFPTKSVNVIVKPNQILEIDGTQEDQPLHFKIVNTSDNVIEPQNTAVVKVDRNIQKICMVKLK</sequence>
<reference evidence="3" key="1">
    <citation type="journal article" date="2015" name="Genome Announc.">
        <title>Whole-Genome Sequences of 80 Environmental and Clinical Isolates of Burkholderia pseudomallei.</title>
        <authorList>
            <person name="Johnson S.L."/>
            <person name="Baker A.L."/>
            <person name="Chain P.S."/>
            <person name="Currie B.J."/>
            <person name="Daligault H.E."/>
            <person name="Davenport K.W."/>
            <person name="Davis C.B."/>
            <person name="Inglis T.J."/>
            <person name="Kaestli M."/>
            <person name="Koren S."/>
            <person name="Mayo M."/>
            <person name="Merritt A.J."/>
            <person name="Price E.P."/>
            <person name="Sarovich D.S."/>
            <person name="Warner J."/>
            <person name="Rosovitz M.J."/>
        </authorList>
    </citation>
    <scope>NUCLEOTIDE SEQUENCE [LARGE SCALE GENOMIC DNA]</scope>
    <source>
        <strain evidence="3">DSM 2030</strain>
    </source>
</reference>
<gene>
    <name evidence="2" type="ORF">TKV_c12660</name>
</gene>
<organism evidence="2 3">
    <name type="scientific">Thermoanaerobacter kivui</name>
    <name type="common">Acetogenium kivui</name>
    <dbReference type="NCBI Taxonomy" id="2325"/>
    <lineage>
        <taxon>Bacteria</taxon>
        <taxon>Bacillati</taxon>
        <taxon>Bacillota</taxon>
        <taxon>Clostridia</taxon>
        <taxon>Thermoanaerobacterales</taxon>
        <taxon>Thermoanaerobacteraceae</taxon>
        <taxon>Thermoanaerobacter</taxon>
    </lineage>
</organism>
<evidence type="ECO:0000313" key="3">
    <source>
        <dbReference type="Proteomes" id="UP000029669"/>
    </source>
</evidence>
<evidence type="ECO:0000256" key="1">
    <source>
        <dbReference type="SAM" id="Phobius"/>
    </source>
</evidence>
<protein>
    <submittedName>
        <fullName evidence="2">Uncharacterized protein</fullName>
    </submittedName>
</protein>
<keyword evidence="3" id="KW-1185">Reference proteome</keyword>
<dbReference type="STRING" id="2325.TKV_c12660"/>
<keyword evidence="1" id="KW-0472">Membrane</keyword>
<dbReference type="AlphaFoldDB" id="A0A097ARK8"/>
<dbReference type="KEGG" id="tki:TKV_c12660"/>
<dbReference type="Proteomes" id="UP000029669">
    <property type="component" value="Chromosome"/>
</dbReference>
<dbReference type="eggNOG" id="ENOG50333CP">
    <property type="taxonomic scope" value="Bacteria"/>
</dbReference>
<keyword evidence="1" id="KW-1133">Transmembrane helix</keyword>
<proteinExistence type="predicted"/>
<feature type="transmembrane region" description="Helical" evidence="1">
    <location>
        <begin position="12"/>
        <end position="37"/>
    </location>
</feature>
<dbReference type="EMBL" id="CP009170">
    <property type="protein sequence ID" value="AIS52437.1"/>
    <property type="molecule type" value="Genomic_DNA"/>
</dbReference>
<accession>A0A097ARK8</accession>
<dbReference type="OrthoDB" id="1726723at2"/>